<dbReference type="EMBL" id="CADEAL010004144">
    <property type="protein sequence ID" value="CAB1452797.1"/>
    <property type="molecule type" value="Genomic_DNA"/>
</dbReference>
<accession>A0A9N7VHB6</accession>
<feature type="region of interest" description="Disordered" evidence="1">
    <location>
        <begin position="103"/>
        <end position="162"/>
    </location>
</feature>
<evidence type="ECO:0000256" key="1">
    <source>
        <dbReference type="SAM" id="MobiDB-lite"/>
    </source>
</evidence>
<feature type="compositionally biased region" description="Low complexity" evidence="1">
    <location>
        <begin position="145"/>
        <end position="154"/>
    </location>
</feature>
<gene>
    <name evidence="2" type="ORF">PLEPLA_LOCUS40547</name>
</gene>
<feature type="compositionally biased region" description="Basic and acidic residues" evidence="1">
    <location>
        <begin position="107"/>
        <end position="129"/>
    </location>
</feature>
<proteinExistence type="predicted"/>
<comment type="caution">
    <text evidence="2">The sequence shown here is derived from an EMBL/GenBank/DDBJ whole genome shotgun (WGS) entry which is preliminary data.</text>
</comment>
<sequence>MKPALKFPSKIKHGDSISSGADHPCRRDEAEFRCKSKRSCPIRPSANLRWKHETHRSPLKRPGLHSSVFQELAVRARILSQRQIYYYYCTTPPYQFPIQPVPAFHTGDGHRPAAQEKERPRTSEDHFEASRTSSLRRRGEEGDGATAPPAAARAQRFNHKYQ</sequence>
<organism evidence="2 3">
    <name type="scientific">Pleuronectes platessa</name>
    <name type="common">European plaice</name>
    <dbReference type="NCBI Taxonomy" id="8262"/>
    <lineage>
        <taxon>Eukaryota</taxon>
        <taxon>Metazoa</taxon>
        <taxon>Chordata</taxon>
        <taxon>Craniata</taxon>
        <taxon>Vertebrata</taxon>
        <taxon>Euteleostomi</taxon>
        <taxon>Actinopterygii</taxon>
        <taxon>Neopterygii</taxon>
        <taxon>Teleostei</taxon>
        <taxon>Neoteleostei</taxon>
        <taxon>Acanthomorphata</taxon>
        <taxon>Carangaria</taxon>
        <taxon>Pleuronectiformes</taxon>
        <taxon>Pleuronectoidei</taxon>
        <taxon>Pleuronectidae</taxon>
        <taxon>Pleuronectes</taxon>
    </lineage>
</organism>
<dbReference type="AlphaFoldDB" id="A0A9N7VHB6"/>
<name>A0A9N7VHB6_PLEPL</name>
<dbReference type="Proteomes" id="UP001153269">
    <property type="component" value="Unassembled WGS sequence"/>
</dbReference>
<evidence type="ECO:0000313" key="3">
    <source>
        <dbReference type="Proteomes" id="UP001153269"/>
    </source>
</evidence>
<reference evidence="2" key="1">
    <citation type="submission" date="2020-03" db="EMBL/GenBank/DDBJ databases">
        <authorList>
            <person name="Weist P."/>
        </authorList>
    </citation>
    <scope>NUCLEOTIDE SEQUENCE</scope>
</reference>
<feature type="region of interest" description="Disordered" evidence="1">
    <location>
        <begin position="1"/>
        <end position="23"/>
    </location>
</feature>
<evidence type="ECO:0000313" key="2">
    <source>
        <dbReference type="EMBL" id="CAB1452797.1"/>
    </source>
</evidence>
<keyword evidence="3" id="KW-1185">Reference proteome</keyword>
<protein>
    <submittedName>
        <fullName evidence="2">Uncharacterized protein</fullName>
    </submittedName>
</protein>